<protein>
    <submittedName>
        <fullName evidence="1">Uncharacterized protein</fullName>
    </submittedName>
</protein>
<dbReference type="Proteomes" id="UP000216840">
    <property type="component" value="Unassembled WGS sequence"/>
</dbReference>
<dbReference type="RefSeq" id="WP_133085512.1">
    <property type="nucleotide sequence ID" value="NZ_NGJN01000013.1"/>
</dbReference>
<gene>
    <name evidence="1" type="ORF">CA834_14485</name>
</gene>
<evidence type="ECO:0000313" key="2">
    <source>
        <dbReference type="Proteomes" id="UP000216840"/>
    </source>
</evidence>
<dbReference type="Gene3D" id="2.180.10.10">
    <property type="entry name" value="RHS repeat-associated core"/>
    <property type="match status" value="1"/>
</dbReference>
<dbReference type="AlphaFoldDB" id="A0A265ULT1"/>
<evidence type="ECO:0000313" key="1">
    <source>
        <dbReference type="EMBL" id="OZV66258.1"/>
    </source>
</evidence>
<accession>A0A265ULT1</accession>
<organism evidence="1 2">
    <name type="scientific">Winogradskyella aurantia</name>
    <dbReference type="NCBI Taxonomy" id="1915063"/>
    <lineage>
        <taxon>Bacteria</taxon>
        <taxon>Pseudomonadati</taxon>
        <taxon>Bacteroidota</taxon>
        <taxon>Flavobacteriia</taxon>
        <taxon>Flavobacteriales</taxon>
        <taxon>Flavobacteriaceae</taxon>
        <taxon>Winogradskyella</taxon>
    </lineage>
</organism>
<dbReference type="OrthoDB" id="1431549at2"/>
<proteinExistence type="predicted"/>
<comment type="caution">
    <text evidence="1">The sequence shown here is derived from an EMBL/GenBank/DDBJ whole genome shotgun (WGS) entry which is preliminary data.</text>
</comment>
<sequence length="214" mass="25892">MKNTIFLILFLISSIGFSQNIFKKEIQLRKSNKIKETSFYIKYPKGKKYLKKIEQYDRNGLLVELKKFDQNGNISERLTFEYPNDQTRILTEYDKNDNLITSYNQKFDSSNILEPNKRKSDSKKFKYKYDKEGNLTEVWRLDLKEPLIQTESFYNEQNRLIKQRLLIFEMFPKKYYYLTTEYKLDEDGNILEIKSIKNGKKKNTETREHKKYST</sequence>
<dbReference type="EMBL" id="NGJN01000013">
    <property type="protein sequence ID" value="OZV66258.1"/>
    <property type="molecule type" value="Genomic_DNA"/>
</dbReference>
<reference evidence="1 2" key="1">
    <citation type="submission" date="2017-05" db="EMBL/GenBank/DDBJ databases">
        <title>The draft genome sequence of Idiomarina salinarum WNB302.</title>
        <authorList>
            <person name="Sun Y."/>
            <person name="Chen B."/>
            <person name="Du Z."/>
        </authorList>
    </citation>
    <scope>NUCLEOTIDE SEQUENCE [LARGE SCALE GENOMIC DNA]</scope>
    <source>
        <strain evidence="1 2">WNB302</strain>
    </source>
</reference>
<keyword evidence="2" id="KW-1185">Reference proteome</keyword>
<name>A0A265ULT1_9FLAO</name>